<dbReference type="GO" id="GO:0005654">
    <property type="term" value="C:nucleoplasm"/>
    <property type="evidence" value="ECO:0007669"/>
    <property type="project" value="TreeGrafter"/>
</dbReference>
<dbReference type="Gene3D" id="3.40.50.10490">
    <property type="entry name" value="Glucose-6-phosphate isomerase like protein, domain 1"/>
    <property type="match status" value="1"/>
</dbReference>
<keyword evidence="7" id="KW-1185">Reference proteome</keyword>
<gene>
    <name evidence="6" type="ORF">AWJ20_3421</name>
</gene>
<dbReference type="NCBIfam" id="NF003915">
    <property type="entry name" value="PRK05441.1"/>
    <property type="match status" value="1"/>
</dbReference>
<dbReference type="NCBIfam" id="TIGR00274">
    <property type="entry name" value="N-acetylmuramic acid 6-phosphate etherase"/>
    <property type="match status" value="1"/>
</dbReference>
<dbReference type="GO" id="GO:0019899">
    <property type="term" value="F:enzyme binding"/>
    <property type="evidence" value="ECO:0007669"/>
    <property type="project" value="TreeGrafter"/>
</dbReference>
<sequence length="724" mass="77595">MIIQPAKINLTHLQTECQNPLSSNLDVLTTLEIVQLMNKEDVGVVSSVSNCVNDIAAAADDIYPRIASDGRLFYVGAGSSGRLGVLDAAEIPPTFSASPSQFVGIISGGDRAIRITQEGAEDDVESAIADLKHYNLSPLDTVIGIASSGRTPYVLSALNFAKTFGCLTVGICCVSPSAMQECDFIDHLVAPVTGPEVVTGSTRLKAGTATKMVLNMLSTTIMVKLGKTYGNLMVDLKPSNLKLKERSKKIFRTICGTKFYILSENGGTRKIYVPNSDEDNASQIVGQHIASCENDLKLAIIVGKTGLNLEESKRLLHNSLNRLGLALGSHRTNFFGPRDRSNDEQSDNESIFSTNSDDSDDSLSSSIISTANSENCSLVLVVDGGGSKTAVVIKCSSGIEVQCETGSSNIASCGVDGMIDAVGAAIRLAVSKLPPFITVMNPKSLQIFDSVWIGIAGISSTKYEKVLDRFEEFLGLPRNKIRLTGDSSLLAAVLSYKPEYEAGISLVSGTGSGAVAYKYYDNQYECLGRAGGWGSYLGDEGSGYYIGMQAIKDTIAYLDRKKLGRVLTSSTVPKKGKLVELSKFQKKLIRYMGNDGGDEDMFLTDMIEFMSSNDIDNSTRKAKIADVTRIVFEAAFSEPRDDKAYAIAQNAASVLVKNNVLPFTEEGLIDPGQSLLIFAGSLLCNGPFQDLVLAALDREGIHFKGIEVVEHPAQVAAKGLLCEL</sequence>
<organism evidence="6 7">
    <name type="scientific">Sugiyamaella lignohabitans</name>
    <dbReference type="NCBI Taxonomy" id="796027"/>
    <lineage>
        <taxon>Eukaryota</taxon>
        <taxon>Fungi</taxon>
        <taxon>Dikarya</taxon>
        <taxon>Ascomycota</taxon>
        <taxon>Saccharomycotina</taxon>
        <taxon>Dipodascomycetes</taxon>
        <taxon>Dipodascales</taxon>
        <taxon>Trichomonascaceae</taxon>
        <taxon>Sugiyamaella</taxon>
    </lineage>
</organism>
<dbReference type="EMBL" id="CP014503">
    <property type="protein sequence ID" value="ANB15777.1"/>
    <property type="molecule type" value="Genomic_DNA"/>
</dbReference>
<dbReference type="PANTHER" id="PTHR10088">
    <property type="entry name" value="GLUCOKINASE REGULATORY PROTEIN"/>
    <property type="match status" value="1"/>
</dbReference>
<feature type="domain" description="SIS" evidence="5">
    <location>
        <begin position="62"/>
        <end position="227"/>
    </location>
</feature>
<dbReference type="GO" id="GO:0005829">
    <property type="term" value="C:cytosol"/>
    <property type="evidence" value="ECO:0007669"/>
    <property type="project" value="TreeGrafter"/>
</dbReference>
<dbReference type="InterPro" id="IPR040190">
    <property type="entry name" value="MURQ/GCKR"/>
</dbReference>
<dbReference type="RefSeq" id="XP_018738254.1">
    <property type="nucleotide sequence ID" value="XM_018880435.1"/>
</dbReference>
<evidence type="ECO:0000259" key="5">
    <source>
        <dbReference type="PROSITE" id="PS51464"/>
    </source>
</evidence>
<dbReference type="InterPro" id="IPR000408">
    <property type="entry name" value="Reg_chr_condens"/>
</dbReference>
<dbReference type="GO" id="GO:0070095">
    <property type="term" value="F:fructose-6-phosphate binding"/>
    <property type="evidence" value="ECO:0007669"/>
    <property type="project" value="TreeGrafter"/>
</dbReference>
<dbReference type="GO" id="GO:0016835">
    <property type="term" value="F:carbon-oxygen lyase activity"/>
    <property type="evidence" value="ECO:0007669"/>
    <property type="project" value="InterPro"/>
</dbReference>
<dbReference type="GO" id="GO:0042593">
    <property type="term" value="P:glucose homeostasis"/>
    <property type="evidence" value="ECO:0007669"/>
    <property type="project" value="TreeGrafter"/>
</dbReference>
<dbReference type="InterPro" id="IPR046348">
    <property type="entry name" value="SIS_dom_sf"/>
</dbReference>
<evidence type="ECO:0000313" key="7">
    <source>
        <dbReference type="Proteomes" id="UP000189580"/>
    </source>
</evidence>
<dbReference type="InterPro" id="IPR005486">
    <property type="entry name" value="Glucokinase_regulatory_CS"/>
</dbReference>
<dbReference type="PROSITE" id="PS51464">
    <property type="entry name" value="SIS"/>
    <property type="match status" value="1"/>
</dbReference>
<feature type="region of interest" description="Disordered" evidence="4">
    <location>
        <begin position="334"/>
        <end position="365"/>
    </location>
</feature>
<evidence type="ECO:0000256" key="1">
    <source>
        <dbReference type="ARBA" id="ARBA00023239"/>
    </source>
</evidence>
<dbReference type="GO" id="GO:0004857">
    <property type="term" value="F:enzyme inhibitor activity"/>
    <property type="evidence" value="ECO:0007669"/>
    <property type="project" value="TreeGrafter"/>
</dbReference>
<dbReference type="GO" id="GO:0009750">
    <property type="term" value="P:response to fructose"/>
    <property type="evidence" value="ECO:0007669"/>
    <property type="project" value="TreeGrafter"/>
</dbReference>
<dbReference type="InterPro" id="IPR001347">
    <property type="entry name" value="SIS_dom"/>
</dbReference>
<dbReference type="PROSITE" id="PS50012">
    <property type="entry name" value="RCC1_3"/>
    <property type="match status" value="1"/>
</dbReference>
<feature type="compositionally biased region" description="Low complexity" evidence="4">
    <location>
        <begin position="350"/>
        <end position="365"/>
    </location>
</feature>
<dbReference type="InterPro" id="IPR043129">
    <property type="entry name" value="ATPase_NBD"/>
</dbReference>
<feature type="repeat" description="RCC1" evidence="3">
    <location>
        <begin position="70"/>
        <end position="118"/>
    </location>
</feature>
<dbReference type="GeneID" id="30035442"/>
<dbReference type="HAMAP" id="MF_00068">
    <property type="entry name" value="MurQ"/>
    <property type="match status" value="1"/>
</dbReference>
<dbReference type="PROSITE" id="PS01272">
    <property type="entry name" value="GCKR"/>
    <property type="match status" value="1"/>
</dbReference>
<dbReference type="GO" id="GO:0030246">
    <property type="term" value="F:carbohydrate binding"/>
    <property type="evidence" value="ECO:0007669"/>
    <property type="project" value="TreeGrafter"/>
</dbReference>
<dbReference type="OrthoDB" id="311172at2759"/>
<dbReference type="Pfam" id="PF22645">
    <property type="entry name" value="GKRP_SIS_N"/>
    <property type="match status" value="1"/>
</dbReference>
<dbReference type="PANTHER" id="PTHR10088:SF4">
    <property type="entry name" value="GLUCOKINASE REGULATORY PROTEIN"/>
    <property type="match status" value="1"/>
</dbReference>
<evidence type="ECO:0000256" key="4">
    <source>
        <dbReference type="SAM" id="MobiDB-lite"/>
    </source>
</evidence>
<keyword evidence="1" id="KW-0456">Lyase</keyword>
<dbReference type="Gene3D" id="1.10.8.1080">
    <property type="match status" value="1"/>
</dbReference>
<accession>A0A161HNN2</accession>
<name>A0A161HNN2_9ASCO</name>
<evidence type="ECO:0000313" key="6">
    <source>
        <dbReference type="EMBL" id="ANB15777.1"/>
    </source>
</evidence>
<dbReference type="Proteomes" id="UP000189580">
    <property type="component" value="Chromosome b"/>
</dbReference>
<proteinExistence type="inferred from homology"/>
<keyword evidence="2" id="KW-0119">Carbohydrate metabolism</keyword>
<reference evidence="6 7" key="1">
    <citation type="submission" date="2016-02" db="EMBL/GenBank/DDBJ databases">
        <title>Complete genome sequence and transcriptome regulation of the pentose utilising yeast Sugiyamaella lignohabitans.</title>
        <authorList>
            <person name="Bellasio M."/>
            <person name="Peymann A."/>
            <person name="Valli M."/>
            <person name="Sipitzky M."/>
            <person name="Graf A."/>
            <person name="Sauer M."/>
            <person name="Marx H."/>
            <person name="Mattanovich D."/>
        </authorList>
    </citation>
    <scope>NUCLEOTIDE SEQUENCE [LARGE SCALE GENOMIC DNA]</scope>
    <source>
        <strain evidence="6 7">CBS 10342</strain>
    </source>
</reference>
<dbReference type="NCBIfam" id="NF009222">
    <property type="entry name" value="PRK12570.1"/>
    <property type="match status" value="1"/>
</dbReference>
<dbReference type="FunFam" id="3.40.50.10490:FF:000014">
    <property type="entry name" value="N-acetylmuramic acid 6-phosphate etherase"/>
    <property type="match status" value="1"/>
</dbReference>
<dbReference type="Gene3D" id="3.30.420.40">
    <property type="match status" value="2"/>
</dbReference>
<dbReference type="CDD" id="cd05007">
    <property type="entry name" value="SIS_Etherase"/>
    <property type="match status" value="1"/>
</dbReference>
<dbReference type="SUPFAM" id="SSF53697">
    <property type="entry name" value="SIS domain"/>
    <property type="match status" value="1"/>
</dbReference>
<dbReference type="SUPFAM" id="SSF53067">
    <property type="entry name" value="Actin-like ATPase domain"/>
    <property type="match status" value="2"/>
</dbReference>
<evidence type="ECO:0000256" key="2">
    <source>
        <dbReference type="ARBA" id="ARBA00023277"/>
    </source>
</evidence>
<dbReference type="KEGG" id="slb:AWJ20_3421"/>
<dbReference type="GO" id="GO:0046348">
    <property type="term" value="P:amino sugar catabolic process"/>
    <property type="evidence" value="ECO:0007669"/>
    <property type="project" value="InterPro"/>
</dbReference>
<evidence type="ECO:0000256" key="3">
    <source>
        <dbReference type="PROSITE-ProRule" id="PRU00235"/>
    </source>
</evidence>
<dbReference type="InterPro" id="IPR005488">
    <property type="entry name" value="Etherase_MurQ"/>
</dbReference>
<protein>
    <recommendedName>
        <fullName evidence="5">SIS domain-containing protein</fullName>
    </recommendedName>
</protein>
<dbReference type="AlphaFoldDB" id="A0A161HNN2"/>